<protein>
    <submittedName>
        <fullName evidence="1">Uncharacterized protein</fullName>
    </submittedName>
</protein>
<dbReference type="OrthoDB" id="125347at2759"/>
<gene>
    <name evidence="1" type="ORF">OXX778_LOCUS377</name>
</gene>
<organism evidence="1 2">
    <name type="scientific">Brachionus calyciflorus</name>
    <dbReference type="NCBI Taxonomy" id="104777"/>
    <lineage>
        <taxon>Eukaryota</taxon>
        <taxon>Metazoa</taxon>
        <taxon>Spiralia</taxon>
        <taxon>Gnathifera</taxon>
        <taxon>Rotifera</taxon>
        <taxon>Eurotatoria</taxon>
        <taxon>Monogononta</taxon>
        <taxon>Pseudotrocha</taxon>
        <taxon>Ploima</taxon>
        <taxon>Brachionidae</taxon>
        <taxon>Brachionus</taxon>
    </lineage>
</organism>
<proteinExistence type="predicted"/>
<dbReference type="EMBL" id="CAJNOC010000018">
    <property type="protein sequence ID" value="CAF0706528.1"/>
    <property type="molecule type" value="Genomic_DNA"/>
</dbReference>
<evidence type="ECO:0000313" key="1">
    <source>
        <dbReference type="EMBL" id="CAF0706528.1"/>
    </source>
</evidence>
<name>A0A813LWB6_9BILA</name>
<evidence type="ECO:0000313" key="2">
    <source>
        <dbReference type="Proteomes" id="UP000663879"/>
    </source>
</evidence>
<dbReference type="Proteomes" id="UP000663879">
    <property type="component" value="Unassembled WGS sequence"/>
</dbReference>
<sequence>MCICENKDQAGLYFRLGPSRTICSRNESCKGTILLACLKYTNFNTLAVKYSSNKAVWITVLKFDDGEFVINENNKRVRQVFLEEREFETLEEAETFINLEMVWKSERMRPSACGIKTGSKIVIALRDRVEPYKPKKKELDPDIVNELYVPGICTNQKEEDFETVKSLFNFDYRPTALIADAAHAITNGFMLTFS</sequence>
<reference evidence="1" key="1">
    <citation type="submission" date="2021-02" db="EMBL/GenBank/DDBJ databases">
        <authorList>
            <person name="Nowell W R."/>
        </authorList>
    </citation>
    <scope>NUCLEOTIDE SEQUENCE</scope>
    <source>
        <strain evidence="1">Ploen Becks lab</strain>
    </source>
</reference>
<comment type="caution">
    <text evidence="1">The sequence shown here is derived from an EMBL/GenBank/DDBJ whole genome shotgun (WGS) entry which is preliminary data.</text>
</comment>
<keyword evidence="2" id="KW-1185">Reference proteome</keyword>
<dbReference type="AlphaFoldDB" id="A0A813LWB6"/>
<accession>A0A813LWB6</accession>